<proteinExistence type="predicted"/>
<organism evidence="1 2">
    <name type="scientific">Pedobacter punctiformis</name>
    <dbReference type="NCBI Taxonomy" id="3004097"/>
    <lineage>
        <taxon>Bacteria</taxon>
        <taxon>Pseudomonadati</taxon>
        <taxon>Bacteroidota</taxon>
        <taxon>Sphingobacteriia</taxon>
        <taxon>Sphingobacteriales</taxon>
        <taxon>Sphingobacteriaceae</taxon>
        <taxon>Pedobacter</taxon>
    </lineage>
</organism>
<dbReference type="Proteomes" id="UP001144347">
    <property type="component" value="Unassembled WGS sequence"/>
</dbReference>
<reference evidence="1" key="1">
    <citation type="submission" date="2022-12" db="EMBL/GenBank/DDBJ databases">
        <title>Genome sequence of HCMS5-2.</title>
        <authorList>
            <person name="Woo H."/>
        </authorList>
    </citation>
    <scope>NUCLEOTIDE SEQUENCE</scope>
    <source>
        <strain evidence="1">HCMS5-2</strain>
    </source>
</reference>
<evidence type="ECO:0000313" key="1">
    <source>
        <dbReference type="EMBL" id="MCZ4244225.1"/>
    </source>
</evidence>
<keyword evidence="2" id="KW-1185">Reference proteome</keyword>
<gene>
    <name evidence="1" type="ORF">O0955_09420</name>
</gene>
<sequence>MSKNYDTGHAKNVASFETLITYLTGYGAVYNPSNANIQLSSLNEKASFALAINQQVNDMAARNSNAIATRNLAFEPLKKLSTRILNAIKASNVAQQVIGNATTHNRKMQGQRASAKLTDDEKQKLAVSGIIVNQISASQQSFDSLLDTFDKQIKLLATIPNYAPNEIELQQTTLSNLYTDLLNKNRDVVSNTSQLSSYRINRDHVLYHAETGIVALALNAKNYVKSIFGASNPQYKQISGIPFKTIKI</sequence>
<name>A0ABT4L8J7_9SPHI</name>
<dbReference type="EMBL" id="JAPWGM010000003">
    <property type="protein sequence ID" value="MCZ4244225.1"/>
    <property type="molecule type" value="Genomic_DNA"/>
</dbReference>
<protein>
    <submittedName>
        <fullName evidence="1">Uncharacterized protein</fullName>
    </submittedName>
</protein>
<evidence type="ECO:0000313" key="2">
    <source>
        <dbReference type="Proteomes" id="UP001144347"/>
    </source>
</evidence>
<comment type="caution">
    <text evidence="1">The sequence shown here is derived from an EMBL/GenBank/DDBJ whole genome shotgun (WGS) entry which is preliminary data.</text>
</comment>
<accession>A0ABT4L8J7</accession>
<dbReference type="RefSeq" id="WP_269427298.1">
    <property type="nucleotide sequence ID" value="NZ_JAPWGM010000003.1"/>
</dbReference>